<keyword evidence="3" id="KW-1185">Reference proteome</keyword>
<name>A0A6G1CH35_9ORYZ</name>
<protein>
    <submittedName>
        <fullName evidence="2">Uncharacterized protein</fullName>
    </submittedName>
</protein>
<dbReference type="Proteomes" id="UP000479710">
    <property type="component" value="Unassembled WGS sequence"/>
</dbReference>
<organism evidence="2 3">
    <name type="scientific">Oryza meyeriana var. granulata</name>
    <dbReference type="NCBI Taxonomy" id="110450"/>
    <lineage>
        <taxon>Eukaryota</taxon>
        <taxon>Viridiplantae</taxon>
        <taxon>Streptophyta</taxon>
        <taxon>Embryophyta</taxon>
        <taxon>Tracheophyta</taxon>
        <taxon>Spermatophyta</taxon>
        <taxon>Magnoliopsida</taxon>
        <taxon>Liliopsida</taxon>
        <taxon>Poales</taxon>
        <taxon>Poaceae</taxon>
        <taxon>BOP clade</taxon>
        <taxon>Oryzoideae</taxon>
        <taxon>Oryzeae</taxon>
        <taxon>Oryzinae</taxon>
        <taxon>Oryza</taxon>
        <taxon>Oryza meyeriana</taxon>
    </lineage>
</organism>
<reference evidence="2 3" key="1">
    <citation type="submission" date="2019-11" db="EMBL/GenBank/DDBJ databases">
        <title>Whole genome sequence of Oryza granulata.</title>
        <authorList>
            <person name="Li W."/>
        </authorList>
    </citation>
    <scope>NUCLEOTIDE SEQUENCE [LARGE SCALE GENOMIC DNA]</scope>
    <source>
        <strain evidence="3">cv. Menghai</strain>
        <tissue evidence="2">Leaf</tissue>
    </source>
</reference>
<feature type="region of interest" description="Disordered" evidence="1">
    <location>
        <begin position="1"/>
        <end position="65"/>
    </location>
</feature>
<evidence type="ECO:0000256" key="1">
    <source>
        <dbReference type="SAM" id="MobiDB-lite"/>
    </source>
</evidence>
<proteinExistence type="predicted"/>
<accession>A0A6G1CH35</accession>
<gene>
    <name evidence="2" type="ORF">E2562_019985</name>
</gene>
<comment type="caution">
    <text evidence="2">The sequence shown here is derived from an EMBL/GenBank/DDBJ whole genome shotgun (WGS) entry which is preliminary data.</text>
</comment>
<dbReference type="EMBL" id="SPHZ02000009">
    <property type="protein sequence ID" value="KAF0899502.1"/>
    <property type="molecule type" value="Genomic_DNA"/>
</dbReference>
<evidence type="ECO:0000313" key="2">
    <source>
        <dbReference type="EMBL" id="KAF0899502.1"/>
    </source>
</evidence>
<feature type="compositionally biased region" description="Low complexity" evidence="1">
    <location>
        <begin position="19"/>
        <end position="28"/>
    </location>
</feature>
<evidence type="ECO:0000313" key="3">
    <source>
        <dbReference type="Proteomes" id="UP000479710"/>
    </source>
</evidence>
<dbReference type="AlphaFoldDB" id="A0A6G1CH35"/>
<sequence length="180" mass="18771">MSSRGRRQPREDPSPLLGPPLGVAALLSTSFPNLRSGHHPENPRRRRQIHAVPTPTDSISVGRREGADCPHLHPVLPLDGGPGHAPSFGPSPPQPVFVVAPSSTKLSSPPPGAGLVSTIVAPRVLSSVTCCLSSRGRPPPWALHLPAGCCQTPDAGALPLLCVCMHARYTGEVDRKIGAG</sequence>